<evidence type="ECO:0000256" key="1">
    <source>
        <dbReference type="ARBA" id="ARBA00005532"/>
    </source>
</evidence>
<dbReference type="CDD" id="cd14275">
    <property type="entry name" value="UBA_EF-Ts"/>
    <property type="match status" value="1"/>
</dbReference>
<comment type="subcellular location">
    <subcellularLocation>
        <location evidence="6 8">Cytoplasm</location>
    </subcellularLocation>
</comment>
<dbReference type="PANTHER" id="PTHR11741">
    <property type="entry name" value="ELONGATION FACTOR TS"/>
    <property type="match status" value="1"/>
</dbReference>
<dbReference type="FunFam" id="1.10.286.20:FF:000001">
    <property type="entry name" value="Elongation factor Ts"/>
    <property type="match status" value="1"/>
</dbReference>
<dbReference type="HAMAP" id="MF_00050">
    <property type="entry name" value="EF_Ts"/>
    <property type="match status" value="1"/>
</dbReference>
<keyword evidence="5 6" id="KW-0648">Protein biosynthesis</keyword>
<dbReference type="NCBIfam" id="TIGR00116">
    <property type="entry name" value="tsf"/>
    <property type="match status" value="1"/>
</dbReference>
<evidence type="ECO:0000256" key="3">
    <source>
        <dbReference type="ARBA" id="ARBA00022490"/>
    </source>
</evidence>
<dbReference type="PANTHER" id="PTHR11741:SF0">
    <property type="entry name" value="ELONGATION FACTOR TS, MITOCHONDRIAL"/>
    <property type="match status" value="1"/>
</dbReference>
<dbReference type="Gene3D" id="3.30.479.20">
    <property type="entry name" value="Elongation factor Ts, dimerisation domain"/>
    <property type="match status" value="2"/>
</dbReference>
<reference evidence="11" key="1">
    <citation type="submission" date="2016-11" db="EMBL/GenBank/DDBJ databases">
        <authorList>
            <person name="Varghese N."/>
            <person name="Submissions S."/>
        </authorList>
    </citation>
    <scope>NUCLEOTIDE SEQUENCE [LARGE SCALE GENOMIC DNA]</scope>
    <source>
        <strain evidence="11">GAS401</strain>
    </source>
</reference>
<evidence type="ECO:0000259" key="9">
    <source>
        <dbReference type="Pfam" id="PF00889"/>
    </source>
</evidence>
<dbReference type="EMBL" id="LT670849">
    <property type="protein sequence ID" value="SHN85958.1"/>
    <property type="molecule type" value="Genomic_DNA"/>
</dbReference>
<gene>
    <name evidence="6" type="primary">tsf</name>
    <name evidence="10" type="ORF">SAMN05444170_6499</name>
</gene>
<evidence type="ECO:0000256" key="5">
    <source>
        <dbReference type="ARBA" id="ARBA00022917"/>
    </source>
</evidence>
<dbReference type="Gene3D" id="1.10.286.20">
    <property type="match status" value="1"/>
</dbReference>
<dbReference type="InterPro" id="IPR014039">
    <property type="entry name" value="Transl_elong_EFTs/EF1B_dimer"/>
</dbReference>
<protein>
    <recommendedName>
        <fullName evidence="2 6">Elongation factor Ts</fullName>
        <shortName evidence="6">EF-Ts</shortName>
    </recommendedName>
</protein>
<feature type="region of interest" description="Involved in Mg(2+) ion dislocation from EF-Tu" evidence="6">
    <location>
        <begin position="92"/>
        <end position="95"/>
    </location>
</feature>
<dbReference type="PROSITE" id="PS01127">
    <property type="entry name" value="EF_TS_2"/>
    <property type="match status" value="1"/>
</dbReference>
<dbReference type="Gene3D" id="1.10.8.10">
    <property type="entry name" value="DNA helicase RuvA subunit, C-terminal domain"/>
    <property type="match status" value="1"/>
</dbReference>
<evidence type="ECO:0000256" key="6">
    <source>
        <dbReference type="HAMAP-Rule" id="MF_00050"/>
    </source>
</evidence>
<evidence type="ECO:0000256" key="2">
    <source>
        <dbReference type="ARBA" id="ARBA00016956"/>
    </source>
</evidence>
<evidence type="ECO:0000256" key="7">
    <source>
        <dbReference type="RuleBase" id="RU000642"/>
    </source>
</evidence>
<evidence type="ECO:0000256" key="4">
    <source>
        <dbReference type="ARBA" id="ARBA00022768"/>
    </source>
</evidence>
<dbReference type="InterPro" id="IPR001816">
    <property type="entry name" value="Transl_elong_EFTs/EF1B"/>
</dbReference>
<dbReference type="Proteomes" id="UP000184096">
    <property type="component" value="Chromosome I"/>
</dbReference>
<sequence>MPPPLQAKDDSDMATITAAMVKDLRDSTGAGMMDCKQALSENDGNMEAAVDWLRKKGLSKAAKKSGRVAAEGLIAALTKGTEGVVVEVNSETDFVARNEHFQGLVKMIAQVALDVGADVEKIKTAKVGAITVEAAISDAIATIGENMSLRRAAALEVSKGVVSSYVHNAVVEGAGKMGVIVALESPGKADELAVLGRQLAMHVAAANPLAVDPSGLDPATVKREKDVLADKYRQQGKPENVIEKIVESGLKTYYKEVCLLEQAFIHDSGKSVAQALTEAEGKVGGPIKVTGFLRYALGEGIEKQESDFAAEVAAASGQKKP</sequence>
<dbReference type="GO" id="GO:0003746">
    <property type="term" value="F:translation elongation factor activity"/>
    <property type="evidence" value="ECO:0007669"/>
    <property type="project" value="UniProtKB-UniRule"/>
</dbReference>
<accession>A0A1M7USL8</accession>
<feature type="domain" description="Translation elongation factor EFTs/EF1B dimerisation" evidence="9">
    <location>
        <begin position="83"/>
        <end position="299"/>
    </location>
</feature>
<keyword evidence="3 6" id="KW-0963">Cytoplasm</keyword>
<keyword evidence="4 6" id="KW-0251">Elongation factor</keyword>
<dbReference type="InterPro" id="IPR036402">
    <property type="entry name" value="EF-Ts_dimer_sf"/>
</dbReference>
<dbReference type="GO" id="GO:0005737">
    <property type="term" value="C:cytoplasm"/>
    <property type="evidence" value="ECO:0007669"/>
    <property type="project" value="UniProtKB-SubCell"/>
</dbReference>
<dbReference type="AlphaFoldDB" id="A0A1M7USL8"/>
<comment type="function">
    <text evidence="6 7">Associates with the EF-Tu.GDP complex and induces the exchange of GDP to GTP. It remains bound to the aminoacyl-tRNA.EF-Tu.GTP complex up to the GTP hydrolysis stage on the ribosome.</text>
</comment>
<dbReference type="InterPro" id="IPR009060">
    <property type="entry name" value="UBA-like_sf"/>
</dbReference>
<dbReference type="FunFam" id="1.10.8.10:FF:000001">
    <property type="entry name" value="Elongation factor Ts"/>
    <property type="match status" value="1"/>
</dbReference>
<evidence type="ECO:0000313" key="11">
    <source>
        <dbReference type="Proteomes" id="UP000184096"/>
    </source>
</evidence>
<dbReference type="InterPro" id="IPR018101">
    <property type="entry name" value="Transl_elong_Ts_CS"/>
</dbReference>
<keyword evidence="11" id="KW-1185">Reference proteome</keyword>
<dbReference type="SUPFAM" id="SSF46934">
    <property type="entry name" value="UBA-like"/>
    <property type="match status" value="1"/>
</dbReference>
<proteinExistence type="inferred from homology"/>
<name>A0A1M7USL8_9BRAD</name>
<dbReference type="SUPFAM" id="SSF54713">
    <property type="entry name" value="Elongation factor Ts (EF-Ts), dimerisation domain"/>
    <property type="match status" value="1"/>
</dbReference>
<evidence type="ECO:0000256" key="8">
    <source>
        <dbReference type="RuleBase" id="RU000643"/>
    </source>
</evidence>
<dbReference type="PROSITE" id="PS01126">
    <property type="entry name" value="EF_TS_1"/>
    <property type="match status" value="1"/>
</dbReference>
<dbReference type="Pfam" id="PF00889">
    <property type="entry name" value="EF_TS"/>
    <property type="match status" value="1"/>
</dbReference>
<organism evidence="10 11">
    <name type="scientific">Bradyrhizobium erythrophlei</name>
    <dbReference type="NCBI Taxonomy" id="1437360"/>
    <lineage>
        <taxon>Bacteria</taxon>
        <taxon>Pseudomonadati</taxon>
        <taxon>Pseudomonadota</taxon>
        <taxon>Alphaproteobacteria</taxon>
        <taxon>Hyphomicrobiales</taxon>
        <taxon>Nitrobacteraceae</taxon>
        <taxon>Bradyrhizobium</taxon>
    </lineage>
</organism>
<comment type="similarity">
    <text evidence="1 6 7">Belongs to the EF-Ts family.</text>
</comment>
<evidence type="ECO:0000313" key="10">
    <source>
        <dbReference type="EMBL" id="SHN85958.1"/>
    </source>
</evidence>